<evidence type="ECO:0000313" key="6">
    <source>
        <dbReference type="EMBL" id="ELR23047.1"/>
    </source>
</evidence>
<feature type="region of interest" description="Disordered" evidence="3">
    <location>
        <begin position="305"/>
        <end position="373"/>
    </location>
</feature>
<dbReference type="EMBL" id="KB007867">
    <property type="protein sequence ID" value="ELR23047.1"/>
    <property type="molecule type" value="Genomic_DNA"/>
</dbReference>
<feature type="compositionally biased region" description="Gly residues" evidence="3">
    <location>
        <begin position="195"/>
        <end position="207"/>
    </location>
</feature>
<dbReference type="Gene3D" id="2.30.30.40">
    <property type="entry name" value="SH3 Domains"/>
    <property type="match status" value="1"/>
</dbReference>
<feature type="domain" description="SH3" evidence="4">
    <location>
        <begin position="127"/>
        <end position="185"/>
    </location>
</feature>
<dbReference type="RefSeq" id="XP_004352524.1">
    <property type="nucleotide sequence ID" value="XM_004352472.1"/>
</dbReference>
<protein>
    <submittedName>
        <fullName evidence="6">PH domain containing protein</fullName>
    </submittedName>
</protein>
<dbReference type="InterPro" id="IPR001849">
    <property type="entry name" value="PH_domain"/>
</dbReference>
<dbReference type="STRING" id="1257118.L8HCU6"/>
<dbReference type="SMART" id="SM00233">
    <property type="entry name" value="PH"/>
    <property type="match status" value="1"/>
</dbReference>
<dbReference type="CDD" id="cd00174">
    <property type="entry name" value="SH3"/>
    <property type="match status" value="1"/>
</dbReference>
<dbReference type="PROSITE" id="PS50002">
    <property type="entry name" value="SH3"/>
    <property type="match status" value="1"/>
</dbReference>
<dbReference type="Gene3D" id="2.30.29.30">
    <property type="entry name" value="Pleckstrin-homology domain (PH domain)/Phosphotyrosine-binding domain (PTB)"/>
    <property type="match status" value="1"/>
</dbReference>
<evidence type="ECO:0000313" key="7">
    <source>
        <dbReference type="Proteomes" id="UP000011083"/>
    </source>
</evidence>
<dbReference type="KEGG" id="acan:ACA1_360630"/>
<feature type="compositionally biased region" description="Polar residues" evidence="3">
    <location>
        <begin position="232"/>
        <end position="249"/>
    </location>
</feature>
<dbReference type="CDD" id="cd00821">
    <property type="entry name" value="PH"/>
    <property type="match status" value="1"/>
</dbReference>
<dbReference type="VEuPathDB" id="AmoebaDB:ACA1_360630"/>
<evidence type="ECO:0000256" key="1">
    <source>
        <dbReference type="ARBA" id="ARBA00022443"/>
    </source>
</evidence>
<dbReference type="SMART" id="SM00326">
    <property type="entry name" value="SH3"/>
    <property type="match status" value="1"/>
</dbReference>
<gene>
    <name evidence="6" type="ORF">ACA1_360630</name>
</gene>
<evidence type="ECO:0000259" key="4">
    <source>
        <dbReference type="PROSITE" id="PS50002"/>
    </source>
</evidence>
<sequence length="373" mass="39888">MCDGAGKPGWTKYHVLLDRENFSWFPSKNKHKPRGFIPLSTIVGAREAEKETQRNNSLLIKSLHTYFFYTETEEARDMWVNEIRIHASKAQSDREIGSGDEIVRTMDGVLVEEEINFDHDALKELGHELRQVRAVRTYKSRVGSELSFNKGNVITVLKVEGDRYKGVLGRRKGWFPRSHVQDEGSGSGSLTSSAAGGGGSGDSGDTGEGQPVAELLNGSGNGIQLSFGATGCKSSTTENEWSLSASTEEPGSEDGGDGSGGGVLSGSGSSSGSQAVIEPMSTPVVSLPLTVRKGSGIRGLLLLVDDTSGGSKTGSGEERTLRKKGSRLRDKLLGGSSSAVSPLENGSDKKARTSEKEKEKEKEKESSSKKTKE</sequence>
<dbReference type="InterPro" id="IPR011993">
    <property type="entry name" value="PH-like_dom_sf"/>
</dbReference>
<dbReference type="GeneID" id="14924017"/>
<accession>L8HCU6</accession>
<dbReference type="Proteomes" id="UP000011083">
    <property type="component" value="Unassembled WGS sequence"/>
</dbReference>
<dbReference type="Pfam" id="PF00169">
    <property type="entry name" value="PH"/>
    <property type="match status" value="1"/>
</dbReference>
<name>L8HCU6_ACACF</name>
<dbReference type="SUPFAM" id="SSF50729">
    <property type="entry name" value="PH domain-like"/>
    <property type="match status" value="1"/>
</dbReference>
<feature type="compositionally biased region" description="Basic and acidic residues" evidence="3">
    <location>
        <begin position="346"/>
        <end position="373"/>
    </location>
</feature>
<dbReference type="InterPro" id="IPR036028">
    <property type="entry name" value="SH3-like_dom_sf"/>
</dbReference>
<evidence type="ECO:0000256" key="3">
    <source>
        <dbReference type="SAM" id="MobiDB-lite"/>
    </source>
</evidence>
<dbReference type="OrthoDB" id="10255964at2759"/>
<evidence type="ECO:0000259" key="5">
    <source>
        <dbReference type="PROSITE" id="PS50003"/>
    </source>
</evidence>
<dbReference type="AlphaFoldDB" id="L8HCU6"/>
<dbReference type="InterPro" id="IPR001452">
    <property type="entry name" value="SH3_domain"/>
</dbReference>
<reference evidence="6 7" key="1">
    <citation type="journal article" date="2013" name="Genome Biol.">
        <title>Genome of Acanthamoeba castellanii highlights extensive lateral gene transfer and early evolution of tyrosine kinase signaling.</title>
        <authorList>
            <person name="Clarke M."/>
            <person name="Lohan A.J."/>
            <person name="Liu B."/>
            <person name="Lagkouvardos I."/>
            <person name="Roy S."/>
            <person name="Zafar N."/>
            <person name="Bertelli C."/>
            <person name="Schilde C."/>
            <person name="Kianianmomeni A."/>
            <person name="Burglin T.R."/>
            <person name="Frech C."/>
            <person name="Turcotte B."/>
            <person name="Kopec K.O."/>
            <person name="Synnott J.M."/>
            <person name="Choo C."/>
            <person name="Paponov I."/>
            <person name="Finkler A."/>
            <person name="Soon Heng Tan C."/>
            <person name="Hutchins A.P."/>
            <person name="Weinmeier T."/>
            <person name="Rattei T."/>
            <person name="Chu J.S."/>
            <person name="Gimenez G."/>
            <person name="Irimia M."/>
            <person name="Rigden D.J."/>
            <person name="Fitzpatrick D.A."/>
            <person name="Lorenzo-Morales J."/>
            <person name="Bateman A."/>
            <person name="Chiu C.H."/>
            <person name="Tang P."/>
            <person name="Hegemann P."/>
            <person name="Fromm H."/>
            <person name="Raoult D."/>
            <person name="Greub G."/>
            <person name="Miranda-Saavedra D."/>
            <person name="Chen N."/>
            <person name="Nash P."/>
            <person name="Ginger M.L."/>
            <person name="Horn M."/>
            <person name="Schaap P."/>
            <person name="Caler L."/>
            <person name="Loftus B."/>
        </authorList>
    </citation>
    <scope>NUCLEOTIDE SEQUENCE [LARGE SCALE GENOMIC DNA]</scope>
    <source>
        <strain evidence="6 7">Neff</strain>
    </source>
</reference>
<organism evidence="6 7">
    <name type="scientific">Acanthamoeba castellanii (strain ATCC 30010 / Neff)</name>
    <dbReference type="NCBI Taxonomy" id="1257118"/>
    <lineage>
        <taxon>Eukaryota</taxon>
        <taxon>Amoebozoa</taxon>
        <taxon>Discosea</taxon>
        <taxon>Longamoebia</taxon>
        <taxon>Centramoebida</taxon>
        <taxon>Acanthamoebidae</taxon>
        <taxon>Acanthamoeba</taxon>
    </lineage>
</organism>
<feature type="region of interest" description="Disordered" evidence="3">
    <location>
        <begin position="176"/>
        <end position="275"/>
    </location>
</feature>
<dbReference type="Pfam" id="PF07653">
    <property type="entry name" value="SH3_2"/>
    <property type="match status" value="1"/>
</dbReference>
<dbReference type="PROSITE" id="PS50003">
    <property type="entry name" value="PH_DOMAIN"/>
    <property type="match status" value="1"/>
</dbReference>
<keyword evidence="1 2" id="KW-0728">SH3 domain</keyword>
<evidence type="ECO:0000256" key="2">
    <source>
        <dbReference type="PROSITE-ProRule" id="PRU00192"/>
    </source>
</evidence>
<keyword evidence="7" id="KW-1185">Reference proteome</keyword>
<dbReference type="SUPFAM" id="SSF50044">
    <property type="entry name" value="SH3-domain"/>
    <property type="match status" value="1"/>
</dbReference>
<proteinExistence type="predicted"/>
<feature type="domain" description="PH" evidence="5">
    <location>
        <begin position="1"/>
        <end position="88"/>
    </location>
</feature>